<dbReference type="GO" id="GO:0032300">
    <property type="term" value="C:mismatch repair complex"/>
    <property type="evidence" value="ECO:0007669"/>
    <property type="project" value="InterPro"/>
</dbReference>
<dbReference type="GO" id="GO:0016887">
    <property type="term" value="F:ATP hydrolysis activity"/>
    <property type="evidence" value="ECO:0007669"/>
    <property type="project" value="InterPro"/>
</dbReference>
<dbReference type="SMART" id="SM00853">
    <property type="entry name" value="MutL_C"/>
    <property type="match status" value="1"/>
</dbReference>
<name>A0AAQ3KD92_9LILI</name>
<dbReference type="Pfam" id="PF13589">
    <property type="entry name" value="HATPase_c_3"/>
    <property type="match status" value="1"/>
</dbReference>
<accession>A0AAQ3KD92</accession>
<dbReference type="SMART" id="SM01340">
    <property type="entry name" value="DNA_mis_repair"/>
    <property type="match status" value="1"/>
</dbReference>
<dbReference type="Gene3D" id="3.30.230.10">
    <property type="match status" value="1"/>
</dbReference>
<dbReference type="InterPro" id="IPR042121">
    <property type="entry name" value="MutL_C_regsub"/>
</dbReference>
<dbReference type="InterPro" id="IPR013507">
    <property type="entry name" value="DNA_mismatch_S5_2-like"/>
</dbReference>
<dbReference type="InterPro" id="IPR014721">
    <property type="entry name" value="Ribsml_uS5_D2-typ_fold_subgr"/>
</dbReference>
<evidence type="ECO:0000256" key="2">
    <source>
        <dbReference type="ARBA" id="ARBA00022763"/>
    </source>
</evidence>
<dbReference type="PANTHER" id="PTHR10073">
    <property type="entry name" value="DNA MISMATCH REPAIR PROTEIN MLH, PMS, MUTL"/>
    <property type="match status" value="1"/>
</dbReference>
<dbReference type="FunFam" id="3.30.1370.100:FF:000007">
    <property type="entry name" value="MUTL protein homolog 3"/>
    <property type="match status" value="1"/>
</dbReference>
<dbReference type="Pfam" id="PF01119">
    <property type="entry name" value="DNA_mis_repair"/>
    <property type="match status" value="1"/>
</dbReference>
<feature type="domain" description="DNA mismatch repair protein S5" evidence="5">
    <location>
        <begin position="214"/>
        <end position="350"/>
    </location>
</feature>
<organism evidence="6 7">
    <name type="scientific">Canna indica</name>
    <name type="common">Indian-shot</name>
    <dbReference type="NCBI Taxonomy" id="4628"/>
    <lineage>
        <taxon>Eukaryota</taxon>
        <taxon>Viridiplantae</taxon>
        <taxon>Streptophyta</taxon>
        <taxon>Embryophyta</taxon>
        <taxon>Tracheophyta</taxon>
        <taxon>Spermatophyta</taxon>
        <taxon>Magnoliopsida</taxon>
        <taxon>Liliopsida</taxon>
        <taxon>Zingiberales</taxon>
        <taxon>Cannaceae</taxon>
        <taxon>Canna</taxon>
    </lineage>
</organism>
<proteinExistence type="inferred from homology"/>
<dbReference type="SUPFAM" id="SSF54211">
    <property type="entry name" value="Ribosomal protein S5 domain 2-like"/>
    <property type="match status" value="1"/>
</dbReference>
<feature type="region of interest" description="Disordered" evidence="3">
    <location>
        <begin position="827"/>
        <end position="847"/>
    </location>
</feature>
<gene>
    <name evidence="6" type="ORF">Cni_G14043</name>
</gene>
<dbReference type="Gene3D" id="3.30.1540.20">
    <property type="entry name" value="MutL, C-terminal domain, dimerisation subdomain"/>
    <property type="match status" value="1"/>
</dbReference>
<dbReference type="InterPro" id="IPR014790">
    <property type="entry name" value="MutL_C"/>
</dbReference>
<feature type="domain" description="MutL C-terminal dimerisation" evidence="4">
    <location>
        <begin position="1032"/>
        <end position="1181"/>
    </location>
</feature>
<dbReference type="SUPFAM" id="SSF118116">
    <property type="entry name" value="DNA mismatch repair protein MutL"/>
    <property type="match status" value="1"/>
</dbReference>
<evidence type="ECO:0000313" key="7">
    <source>
        <dbReference type="Proteomes" id="UP001327560"/>
    </source>
</evidence>
<evidence type="ECO:0000259" key="5">
    <source>
        <dbReference type="SMART" id="SM01340"/>
    </source>
</evidence>
<dbReference type="Gene3D" id="3.30.565.10">
    <property type="entry name" value="Histidine kinase-like ATPase, C-terminal domain"/>
    <property type="match status" value="1"/>
</dbReference>
<dbReference type="NCBIfam" id="TIGR00585">
    <property type="entry name" value="mutl"/>
    <property type="match status" value="1"/>
</dbReference>
<dbReference type="GO" id="GO:0006298">
    <property type="term" value="P:mismatch repair"/>
    <property type="evidence" value="ECO:0007669"/>
    <property type="project" value="InterPro"/>
</dbReference>
<dbReference type="GO" id="GO:0030983">
    <property type="term" value="F:mismatched DNA binding"/>
    <property type="evidence" value="ECO:0007669"/>
    <property type="project" value="InterPro"/>
</dbReference>
<evidence type="ECO:0000313" key="6">
    <source>
        <dbReference type="EMBL" id="WOL05315.1"/>
    </source>
</evidence>
<evidence type="ECO:0000256" key="3">
    <source>
        <dbReference type="SAM" id="MobiDB-lite"/>
    </source>
</evidence>
<keyword evidence="2" id="KW-0227">DNA damage</keyword>
<dbReference type="InterPro" id="IPR042120">
    <property type="entry name" value="MutL_C_dimsub"/>
</dbReference>
<comment type="similarity">
    <text evidence="1">Belongs to the DNA mismatch repair MutL/HexB family.</text>
</comment>
<keyword evidence="7" id="KW-1185">Reference proteome</keyword>
<dbReference type="InterPro" id="IPR037198">
    <property type="entry name" value="MutL_C_sf"/>
</dbReference>
<protein>
    <submittedName>
        <fullName evidence="6">DNA mismatch repair protein MLH3</fullName>
    </submittedName>
</protein>
<sequence length="1263" mass="142503">MQHIKRLPRNIHGPLQSSVVIFDLPRVVEELLNNSLDAASNKVCVYINVRECYVKVEDDGCGITRDELVILGEKYATSRSSFLDDMEASHHGLGFKGEALLSLSDISIVEVRTKARGKPNAYCKIIKGSRCLFLGIDDQRECVGTTVIARDLFYNQPVRRRYMQSSSKKVLHCVKKVVARAALAHPQVSFKLIDSDSEDELLCTIPSSSPLPLVSSIFGNKVSGSLHEIAFSDGILKLSGYLSEPGDACSSKALQYLYVNLRFVSKGPVHNLLNSLASNVLCSLALHAVDPLRQTGKRQKIQANLAFVLNLCCPVSLYDLHFEPSKTIIEFKDWDTVLTFFEEAVRKFWQQHIAPSLQGSSFSEKNDVPRNSETQTEESSIRDPAKSFNVTKSSNQICQNSLHIPMITPLDFESEDIGVSHDREKSNAKLKRSFMNSESRQIETDCFGEPDSLEYVGKNAKHFLDSRYDNMIHTNIGRYEDSAKYLFLDNHVIPKLAPQFEKRHDFISLGWKNKCPEIVKKLNLEATCSATSPDLYDTIVNAKEVQYSPPCSVLSNFGNESTYSCSLKRSMKCDAAYYSRHRGFNVSFGWPRSDFFLCDNIDLMDADYSSIRNLNFRDTFHQEIVDAVMPSPYTIRKCQTTKHVDVSSTGLIDPYSFHQGCLNNAQMLDIGSRCGSPSPPVWHARPFRTGFDPAKRNTSVENLMSFEDSETWIHQKLEHKHEYLSTTQHRSIGVLPSINCTMTILDANHSLNPKREMHCCYPSDEMAFENVCLSSKINGKISFFSSDTLDFNDKENDFKPKLHNVQKDNVRIGNQWDRQEFCSQQLALSSNERSRRSQSAPPFYRGKRKFPVLSGSLTSVAAKKPRSPISNKLSETGCLLDQLPRNSASPPCPDLMLSEDSQSHLIEPINERPSSFEVRHSQDVIYDVPEYSSSELAKWRPGVQQTTDTDSPHMPVEQTDDILNISSGLLHFSGDSLVPELVDKNCLNDARVLFQLDKKFIPVVASGNLMIIDQHRHGTIVEARCCLFFIHVLTTVQLIHVIQHAADERIRLEELRRQVLSGEGRKITYLDSEEEMVLPEMVFQLLQKYAEKIHKWGWIFNTHSLSPELFNKNLNLLKRNTPGVTLVAVPCILGINLTDKDLLEYIEQLVETDGSSNIPPSVLRILNFKACRGAIMFGDSLLPSECSLIVEELKATSLCFQCAHGRPTTVPLLNMSALHEQLAKLKINKGSSDEKTWHGLCRRRPSIQHARLLLNSAKRFLNG</sequence>
<reference evidence="6 7" key="1">
    <citation type="submission" date="2023-10" db="EMBL/GenBank/DDBJ databases">
        <title>Chromosome-scale genome assembly provides insights into flower coloration mechanisms of Canna indica.</title>
        <authorList>
            <person name="Li C."/>
        </authorList>
    </citation>
    <scope>NUCLEOTIDE SEQUENCE [LARGE SCALE GENOMIC DNA]</scope>
    <source>
        <tissue evidence="6">Flower</tissue>
    </source>
</reference>
<dbReference type="SUPFAM" id="SSF55874">
    <property type="entry name" value="ATPase domain of HSP90 chaperone/DNA topoisomerase II/histidine kinase"/>
    <property type="match status" value="1"/>
</dbReference>
<dbReference type="InterPro" id="IPR038973">
    <property type="entry name" value="MutL/Mlh/Pms-like"/>
</dbReference>
<dbReference type="InterPro" id="IPR020568">
    <property type="entry name" value="Ribosomal_Su5_D2-typ_SF"/>
</dbReference>
<feature type="region of interest" description="Disordered" evidence="3">
    <location>
        <begin position="360"/>
        <end position="386"/>
    </location>
</feature>
<evidence type="ECO:0000259" key="4">
    <source>
        <dbReference type="SMART" id="SM00853"/>
    </source>
</evidence>
<evidence type="ECO:0000256" key="1">
    <source>
        <dbReference type="ARBA" id="ARBA00006082"/>
    </source>
</evidence>
<dbReference type="Gene3D" id="3.30.1370.100">
    <property type="entry name" value="MutL, C-terminal domain, regulatory subdomain"/>
    <property type="match status" value="1"/>
</dbReference>
<dbReference type="InterPro" id="IPR036890">
    <property type="entry name" value="HATPase_C_sf"/>
</dbReference>
<dbReference type="GO" id="GO:0140664">
    <property type="term" value="F:ATP-dependent DNA damage sensor activity"/>
    <property type="evidence" value="ECO:0007669"/>
    <property type="project" value="InterPro"/>
</dbReference>
<dbReference type="Proteomes" id="UP001327560">
    <property type="component" value="Chromosome 4"/>
</dbReference>
<dbReference type="GO" id="GO:0005524">
    <property type="term" value="F:ATP binding"/>
    <property type="evidence" value="ECO:0007669"/>
    <property type="project" value="InterPro"/>
</dbReference>
<dbReference type="EMBL" id="CP136893">
    <property type="protein sequence ID" value="WOL05315.1"/>
    <property type="molecule type" value="Genomic_DNA"/>
</dbReference>
<dbReference type="AlphaFoldDB" id="A0AAQ3KD92"/>
<dbReference type="InterPro" id="IPR002099">
    <property type="entry name" value="MutL/Mlh/PMS"/>
</dbReference>
<dbReference type="PANTHER" id="PTHR10073:SF47">
    <property type="entry name" value="DNA MISMATCH REPAIR PROTEIN MLH3"/>
    <property type="match status" value="1"/>
</dbReference>